<name>A0ABR6HMV5_9RHOB</name>
<dbReference type="CDD" id="cd06421">
    <property type="entry name" value="CESA_CelA_like"/>
    <property type="match status" value="1"/>
</dbReference>
<evidence type="ECO:0000313" key="10">
    <source>
        <dbReference type="Proteomes" id="UP000576152"/>
    </source>
</evidence>
<dbReference type="Gene3D" id="3.90.550.10">
    <property type="entry name" value="Spore Coat Polysaccharide Biosynthesis Protein SpsA, Chain A"/>
    <property type="match status" value="1"/>
</dbReference>
<dbReference type="InterPro" id="IPR001173">
    <property type="entry name" value="Glyco_trans_2-like"/>
</dbReference>
<protein>
    <submittedName>
        <fullName evidence="9">Cellulose synthase (UDP-forming)</fullName>
        <ecNumber evidence="9">2.4.1.12</ecNumber>
    </submittedName>
</protein>
<keyword evidence="2 9" id="KW-0328">Glycosyltransferase</keyword>
<accession>A0ABR6HMV5</accession>
<feature type="transmembrane region" description="Helical" evidence="7">
    <location>
        <begin position="38"/>
        <end position="57"/>
    </location>
</feature>
<feature type="domain" description="Glycosyltransferase 2-like" evidence="8">
    <location>
        <begin position="205"/>
        <end position="392"/>
    </location>
</feature>
<evidence type="ECO:0000256" key="5">
    <source>
        <dbReference type="ARBA" id="ARBA00022989"/>
    </source>
</evidence>
<evidence type="ECO:0000256" key="1">
    <source>
        <dbReference type="ARBA" id="ARBA00004141"/>
    </source>
</evidence>
<keyword evidence="6 7" id="KW-0472">Membrane</keyword>
<reference evidence="9 10" key="1">
    <citation type="submission" date="2020-08" db="EMBL/GenBank/DDBJ databases">
        <title>Genomic Encyclopedia of Type Strains, Phase III (KMG-III): the genomes of soil and plant-associated and newly described type strains.</title>
        <authorList>
            <person name="Whitman W."/>
        </authorList>
    </citation>
    <scope>NUCLEOTIDE SEQUENCE [LARGE SCALE GENOMIC DNA]</scope>
    <source>
        <strain evidence="9 10">CECT 8572</strain>
    </source>
</reference>
<dbReference type="PANTHER" id="PTHR43867">
    <property type="entry name" value="CELLULOSE SYNTHASE CATALYTIC SUBUNIT A [UDP-FORMING]"/>
    <property type="match status" value="1"/>
</dbReference>
<keyword evidence="5 7" id="KW-1133">Transmembrane helix</keyword>
<sequence>MIAPHVWLSEAQFSLAQMALALGVVVVLPLVIDTSRTLHRSLILGASLLLALRYIWWRGTETLPPPGLDADFIASLTLFVMEMGAMLGTMNAAVMLARRRDRHREATVHANWWLPGRPPRVAVMIATYNEDREILERSIVGAVSVDWPEAEVLVLDDGRRDWLAEFCALHGVRHVIRPDNAHAKAGNINHALDMLAAEGRAPDFVAVLDADFVPHRNFLRRAVALFHDPSVALVQTPQHFFNADPIQHNLGLSRSYPDEQRFFFDHVQSSRDAWGIAICCGTSSVMRWSALREIGGFPTDSVTEDFLLSLALQERGLQTVYLNEPLTEGLAPEGIGEYITQRARWCLGLMQIARGRLGPFSRNGLRLRDRWSVIDTMLYWLASFPFRLAGLSFPLLYWYFGIIVVEAHVAEVLSYFGVYFVWSVGVLNLLSRGTVVPILHDVSQIVGAIPISRAAFYGLLRPKGHKFKVTAKGGDRSRIVVQWRLMMPFLVLLVLTLVGLLLGSALDGFARAEAGDGMQVVLFWSICNCFVLALTILACIELPRHERHVADRPERVIFLADGGRAQRLWLASLTRDTARLRGAVYKPGTRGVLRILGVGDMRATVIAMTAEGARLHLWPEAETHKALLRRFYTEGAAPGVVDVRLSRLIGDMARRLSFTAPD</sequence>
<feature type="transmembrane region" description="Helical" evidence="7">
    <location>
        <begin position="485"/>
        <end position="506"/>
    </location>
</feature>
<evidence type="ECO:0000256" key="6">
    <source>
        <dbReference type="ARBA" id="ARBA00023136"/>
    </source>
</evidence>
<dbReference type="EC" id="2.4.1.12" evidence="9"/>
<feature type="transmembrane region" description="Helical" evidence="7">
    <location>
        <begin position="378"/>
        <end position="400"/>
    </location>
</feature>
<dbReference type="InterPro" id="IPR050321">
    <property type="entry name" value="Glycosyltr_2/OpgH_subfam"/>
</dbReference>
<evidence type="ECO:0000256" key="7">
    <source>
        <dbReference type="SAM" id="Phobius"/>
    </source>
</evidence>
<dbReference type="GO" id="GO:0016760">
    <property type="term" value="F:cellulose synthase (UDP-forming) activity"/>
    <property type="evidence" value="ECO:0007669"/>
    <property type="project" value="UniProtKB-EC"/>
</dbReference>
<keyword evidence="4 7" id="KW-0812">Transmembrane</keyword>
<feature type="transmembrane region" description="Helical" evidence="7">
    <location>
        <begin position="518"/>
        <end position="540"/>
    </location>
</feature>
<comment type="caution">
    <text evidence="9">The sequence shown here is derived from an EMBL/GenBank/DDBJ whole genome shotgun (WGS) entry which is preliminary data.</text>
</comment>
<comment type="subcellular location">
    <subcellularLocation>
        <location evidence="1">Membrane</location>
        <topology evidence="1">Multi-pass membrane protein</topology>
    </subcellularLocation>
</comment>
<proteinExistence type="predicted"/>
<dbReference type="PANTHER" id="PTHR43867:SF2">
    <property type="entry name" value="CELLULOSE SYNTHASE CATALYTIC SUBUNIT A [UDP-FORMING]"/>
    <property type="match status" value="1"/>
</dbReference>
<dbReference type="InterPro" id="IPR029044">
    <property type="entry name" value="Nucleotide-diphossugar_trans"/>
</dbReference>
<keyword evidence="3 9" id="KW-0808">Transferase</keyword>
<evidence type="ECO:0000256" key="3">
    <source>
        <dbReference type="ARBA" id="ARBA00022679"/>
    </source>
</evidence>
<dbReference type="RefSeq" id="WP_343064590.1">
    <property type="nucleotide sequence ID" value="NZ_JACIBX010000004.1"/>
</dbReference>
<dbReference type="SUPFAM" id="SSF53448">
    <property type="entry name" value="Nucleotide-diphospho-sugar transferases"/>
    <property type="match status" value="1"/>
</dbReference>
<dbReference type="Pfam" id="PF13632">
    <property type="entry name" value="Glyco_trans_2_3"/>
    <property type="match status" value="1"/>
</dbReference>
<evidence type="ECO:0000256" key="4">
    <source>
        <dbReference type="ARBA" id="ARBA00022692"/>
    </source>
</evidence>
<organism evidence="9 10">
    <name type="scientific">Limimaricola variabilis</name>
    <dbReference type="NCBI Taxonomy" id="1492771"/>
    <lineage>
        <taxon>Bacteria</taxon>
        <taxon>Pseudomonadati</taxon>
        <taxon>Pseudomonadota</taxon>
        <taxon>Alphaproteobacteria</taxon>
        <taxon>Rhodobacterales</taxon>
        <taxon>Paracoccaceae</taxon>
        <taxon>Limimaricola</taxon>
    </lineage>
</organism>
<feature type="transmembrane region" description="Helical" evidence="7">
    <location>
        <begin position="412"/>
        <end position="430"/>
    </location>
</feature>
<feature type="transmembrane region" description="Helical" evidence="7">
    <location>
        <begin position="72"/>
        <end position="94"/>
    </location>
</feature>
<keyword evidence="10" id="KW-1185">Reference proteome</keyword>
<feature type="transmembrane region" description="Helical" evidence="7">
    <location>
        <begin position="12"/>
        <end position="31"/>
    </location>
</feature>
<evidence type="ECO:0000256" key="2">
    <source>
        <dbReference type="ARBA" id="ARBA00022676"/>
    </source>
</evidence>
<evidence type="ECO:0000259" key="8">
    <source>
        <dbReference type="Pfam" id="PF13632"/>
    </source>
</evidence>
<dbReference type="EMBL" id="JACIBX010000004">
    <property type="protein sequence ID" value="MBB3711891.1"/>
    <property type="molecule type" value="Genomic_DNA"/>
</dbReference>
<gene>
    <name evidence="9" type="ORF">FHS00_001467</name>
</gene>
<dbReference type="Proteomes" id="UP000576152">
    <property type="component" value="Unassembled WGS sequence"/>
</dbReference>
<evidence type="ECO:0000313" key="9">
    <source>
        <dbReference type="EMBL" id="MBB3711891.1"/>
    </source>
</evidence>